<evidence type="ECO:0000256" key="7">
    <source>
        <dbReference type="ARBA" id="ARBA00023324"/>
    </source>
</evidence>
<dbReference type="PANTHER" id="PTHR11465">
    <property type="entry name" value="CATALASE"/>
    <property type="match status" value="1"/>
</dbReference>
<evidence type="ECO:0000313" key="10">
    <source>
        <dbReference type="Proteomes" id="UP001652582"/>
    </source>
</evidence>
<keyword evidence="5" id="KW-0560">Oxidoreductase</keyword>
<dbReference type="KEGG" id="bany:112045078"/>
<gene>
    <name evidence="11" type="primary">LOC112045078</name>
</gene>
<dbReference type="OrthoDB" id="6920699at2759"/>
<dbReference type="Pfam" id="PF06628">
    <property type="entry name" value="Catalase-rel"/>
    <property type="match status" value="1"/>
</dbReference>
<dbReference type="PROSITE" id="PS51402">
    <property type="entry name" value="CATALASE_3"/>
    <property type="match status" value="1"/>
</dbReference>
<comment type="cofactor">
    <cofactor evidence="8">
        <name>heme</name>
        <dbReference type="ChEBI" id="CHEBI:30413"/>
    </cofactor>
</comment>
<evidence type="ECO:0000256" key="8">
    <source>
        <dbReference type="PIRSR" id="PIRSR038928-2"/>
    </source>
</evidence>
<dbReference type="PANTHER" id="PTHR11465:SF9">
    <property type="entry name" value="CATALASE"/>
    <property type="match status" value="1"/>
</dbReference>
<evidence type="ECO:0000259" key="9">
    <source>
        <dbReference type="SMART" id="SM01060"/>
    </source>
</evidence>
<feature type="domain" description="Catalase core" evidence="9">
    <location>
        <begin position="1"/>
        <end position="355"/>
    </location>
</feature>
<reference evidence="11" key="1">
    <citation type="submission" date="2025-08" db="UniProtKB">
        <authorList>
            <consortium name="RefSeq"/>
        </authorList>
    </citation>
    <scope>IDENTIFICATION</scope>
</reference>
<keyword evidence="7" id="KW-0376">Hydrogen peroxide</keyword>
<accession>A0A6J1MVC4</accession>
<evidence type="ECO:0000256" key="5">
    <source>
        <dbReference type="ARBA" id="ARBA00023002"/>
    </source>
</evidence>
<dbReference type="RefSeq" id="XP_023936912.2">
    <property type="nucleotide sequence ID" value="XM_024081144.2"/>
</dbReference>
<dbReference type="AlphaFoldDB" id="A0A6J1MVC4"/>
<dbReference type="GO" id="GO:0042542">
    <property type="term" value="P:response to hydrogen peroxide"/>
    <property type="evidence" value="ECO:0007669"/>
    <property type="project" value="TreeGrafter"/>
</dbReference>
<dbReference type="GO" id="GO:0004096">
    <property type="term" value="F:catalase activity"/>
    <property type="evidence" value="ECO:0007669"/>
    <property type="project" value="UniProtKB-EC"/>
</dbReference>
<evidence type="ECO:0000256" key="3">
    <source>
        <dbReference type="ARBA" id="ARBA00022617"/>
    </source>
</evidence>
<evidence type="ECO:0000256" key="2">
    <source>
        <dbReference type="ARBA" id="ARBA00022559"/>
    </source>
</evidence>
<dbReference type="SUPFAM" id="SSF56634">
    <property type="entry name" value="Heme-dependent catalase-like"/>
    <property type="match status" value="1"/>
</dbReference>
<name>A0A6J1MVC4_BICAN</name>
<dbReference type="Proteomes" id="UP001652582">
    <property type="component" value="Chromosome 7"/>
</dbReference>
<dbReference type="InterPro" id="IPR020835">
    <property type="entry name" value="Catalase_sf"/>
</dbReference>
<evidence type="ECO:0000256" key="6">
    <source>
        <dbReference type="ARBA" id="ARBA00023004"/>
    </source>
</evidence>
<dbReference type="GO" id="GO:0020037">
    <property type="term" value="F:heme binding"/>
    <property type="evidence" value="ECO:0007669"/>
    <property type="project" value="InterPro"/>
</dbReference>
<organism evidence="10 11">
    <name type="scientific">Bicyclus anynana</name>
    <name type="common">Squinting bush brown butterfly</name>
    <dbReference type="NCBI Taxonomy" id="110368"/>
    <lineage>
        <taxon>Eukaryota</taxon>
        <taxon>Metazoa</taxon>
        <taxon>Ecdysozoa</taxon>
        <taxon>Arthropoda</taxon>
        <taxon>Hexapoda</taxon>
        <taxon>Insecta</taxon>
        <taxon>Pterygota</taxon>
        <taxon>Neoptera</taxon>
        <taxon>Endopterygota</taxon>
        <taxon>Lepidoptera</taxon>
        <taxon>Glossata</taxon>
        <taxon>Ditrysia</taxon>
        <taxon>Papilionoidea</taxon>
        <taxon>Nymphalidae</taxon>
        <taxon>Satyrinae</taxon>
        <taxon>Satyrini</taxon>
        <taxon>Mycalesina</taxon>
        <taxon>Bicyclus</taxon>
    </lineage>
</organism>
<comment type="similarity">
    <text evidence="1">Belongs to the catalase family.</text>
</comment>
<evidence type="ECO:0000256" key="4">
    <source>
        <dbReference type="ARBA" id="ARBA00022723"/>
    </source>
</evidence>
<dbReference type="InterPro" id="IPR010582">
    <property type="entry name" value="Catalase_immune_responsive"/>
</dbReference>
<evidence type="ECO:0000313" key="11">
    <source>
        <dbReference type="RefSeq" id="XP_023936912.2"/>
    </source>
</evidence>
<dbReference type="Gene3D" id="2.40.180.10">
    <property type="entry name" value="Catalase core domain"/>
    <property type="match status" value="1"/>
</dbReference>
<dbReference type="Pfam" id="PF00199">
    <property type="entry name" value="Catalase"/>
    <property type="match status" value="1"/>
</dbReference>
<dbReference type="InterPro" id="IPR024711">
    <property type="entry name" value="Catalase_clade1/3"/>
</dbReference>
<dbReference type="GeneID" id="112045078"/>
<feature type="binding site" description="axial binding residue" evidence="8">
    <location>
        <position position="300"/>
    </location>
    <ligand>
        <name>heme</name>
        <dbReference type="ChEBI" id="CHEBI:30413"/>
    </ligand>
    <ligandPart>
        <name>Fe</name>
        <dbReference type="ChEBI" id="CHEBI:18248"/>
    </ligandPart>
</feature>
<dbReference type="InterPro" id="IPR011614">
    <property type="entry name" value="Catalase_core"/>
</dbReference>
<keyword evidence="6 8" id="KW-0408">Iron</keyword>
<keyword evidence="10" id="KW-1185">Reference proteome</keyword>
<dbReference type="GO" id="GO:0046872">
    <property type="term" value="F:metal ion binding"/>
    <property type="evidence" value="ECO:0007669"/>
    <property type="project" value="UniProtKB-KW"/>
</dbReference>
<proteinExistence type="inferred from homology"/>
<dbReference type="GO" id="GO:0042744">
    <property type="term" value="P:hydrogen peroxide catabolic process"/>
    <property type="evidence" value="ECO:0007669"/>
    <property type="project" value="UniProtKB-KW"/>
</dbReference>
<sequence length="445" mass="50700">MDMMTHLARERIPERIVHAKGAGAFGYFESTKDISHICKADFLKKGTKTPVAMRFSTSRGFRGSNDLDLDVRGFAVKFYTREGNFDVPGFNTPIYLYKEALHSLPIFHTSRRNPATNALDANMLWDMITLIPESIHMMMFVFAGYGLPKSYVYMPGFGIHTYQVENKKKEQYFIRFHFLPDGGIKTLSSEEGVQRGAMNSDILTIDLYGRIANKTYPSWTVSIQILTLDDVKKEGPKIFDVTRTIPLKKYPLHKIGKIVLDRNPKNFFAEVEQMAFCPNHLVPGIVGAPDKLFESRRIAYRDTQLYRLGGNFNSIPVNCPFQVETHTYNRDGVPPTGDNQRGVPNYYPNSFHGPAPVMTKHCSSLISIVETEAYNFDQAAEVYAEEFTDKQRAELIKNVVFALSTVVEPIQFRALRWFTKIHHEFGSLVAQGLNITITDKTMKKY</sequence>
<evidence type="ECO:0000256" key="1">
    <source>
        <dbReference type="ARBA" id="ARBA00005329"/>
    </source>
</evidence>
<keyword evidence="3 8" id="KW-0349">Heme</keyword>
<dbReference type="SMART" id="SM01060">
    <property type="entry name" value="Catalase"/>
    <property type="match status" value="1"/>
</dbReference>
<keyword evidence="4 8" id="KW-0479">Metal-binding</keyword>
<dbReference type="PRINTS" id="PR00067">
    <property type="entry name" value="CATALASE"/>
</dbReference>
<keyword evidence="2" id="KW-0575">Peroxidase</keyword>
<protein>
    <submittedName>
        <fullName evidence="11">Catalase-like</fullName>
    </submittedName>
</protein>
<dbReference type="PIRSF" id="PIRSF038928">
    <property type="entry name" value="Catalase_clade1-3"/>
    <property type="match status" value="1"/>
</dbReference>
<dbReference type="GO" id="GO:0005777">
    <property type="term" value="C:peroxisome"/>
    <property type="evidence" value="ECO:0007669"/>
    <property type="project" value="TreeGrafter"/>
</dbReference>
<dbReference type="InterPro" id="IPR018028">
    <property type="entry name" value="Catalase"/>
</dbReference>
<dbReference type="GO" id="GO:0005739">
    <property type="term" value="C:mitochondrion"/>
    <property type="evidence" value="ECO:0007669"/>
    <property type="project" value="TreeGrafter"/>
</dbReference>